<comment type="similarity">
    <text evidence="1">Belongs to the ABC transporter superfamily.</text>
</comment>
<evidence type="ECO:0000256" key="1">
    <source>
        <dbReference type="ARBA" id="ARBA00005417"/>
    </source>
</evidence>
<proteinExistence type="inferred from homology"/>
<protein>
    <recommendedName>
        <fullName evidence="5">ABC transporter domain-containing protein</fullName>
    </recommendedName>
</protein>
<reference evidence="6" key="1">
    <citation type="journal article" date="2014" name="Front. Microbiol.">
        <title>High frequency of phylogenetically diverse reductive dehalogenase-homologous genes in deep subseafloor sedimentary metagenomes.</title>
        <authorList>
            <person name="Kawai M."/>
            <person name="Futagami T."/>
            <person name="Toyoda A."/>
            <person name="Takaki Y."/>
            <person name="Nishi S."/>
            <person name="Hori S."/>
            <person name="Arai W."/>
            <person name="Tsubouchi T."/>
            <person name="Morono Y."/>
            <person name="Uchiyama I."/>
            <person name="Ito T."/>
            <person name="Fujiyama A."/>
            <person name="Inagaki F."/>
            <person name="Takami H."/>
        </authorList>
    </citation>
    <scope>NUCLEOTIDE SEQUENCE</scope>
    <source>
        <strain evidence="6">Expedition CK06-06</strain>
    </source>
</reference>
<dbReference type="PANTHER" id="PTHR42711:SF5">
    <property type="entry name" value="ABC TRANSPORTER ATP-BINDING PROTEIN NATA"/>
    <property type="match status" value="1"/>
</dbReference>
<keyword evidence="3" id="KW-0547">Nucleotide-binding</keyword>
<evidence type="ECO:0000313" key="6">
    <source>
        <dbReference type="EMBL" id="GAH80562.1"/>
    </source>
</evidence>
<keyword evidence="2" id="KW-0813">Transport</keyword>
<dbReference type="PANTHER" id="PTHR42711">
    <property type="entry name" value="ABC TRANSPORTER ATP-BINDING PROTEIN"/>
    <property type="match status" value="1"/>
</dbReference>
<dbReference type="SUPFAM" id="SSF52540">
    <property type="entry name" value="P-loop containing nucleoside triphosphate hydrolases"/>
    <property type="match status" value="1"/>
</dbReference>
<keyword evidence="4" id="KW-0067">ATP-binding</keyword>
<evidence type="ECO:0000256" key="3">
    <source>
        <dbReference type="ARBA" id="ARBA00022741"/>
    </source>
</evidence>
<dbReference type="InterPro" id="IPR003439">
    <property type="entry name" value="ABC_transporter-like_ATP-bd"/>
</dbReference>
<accession>X1IFT3</accession>
<dbReference type="GO" id="GO:0016887">
    <property type="term" value="F:ATP hydrolysis activity"/>
    <property type="evidence" value="ECO:0007669"/>
    <property type="project" value="InterPro"/>
</dbReference>
<dbReference type="Gene3D" id="3.40.50.300">
    <property type="entry name" value="P-loop containing nucleotide triphosphate hydrolases"/>
    <property type="match status" value="1"/>
</dbReference>
<dbReference type="InterPro" id="IPR050763">
    <property type="entry name" value="ABC_transporter_ATP-binding"/>
</dbReference>
<organism evidence="6">
    <name type="scientific">marine sediment metagenome</name>
    <dbReference type="NCBI Taxonomy" id="412755"/>
    <lineage>
        <taxon>unclassified sequences</taxon>
        <taxon>metagenomes</taxon>
        <taxon>ecological metagenomes</taxon>
    </lineage>
</organism>
<comment type="caution">
    <text evidence="6">The sequence shown here is derived from an EMBL/GenBank/DDBJ whole genome shotgun (WGS) entry which is preliminary data.</text>
</comment>
<name>X1IFT3_9ZZZZ</name>
<evidence type="ECO:0000259" key="5">
    <source>
        <dbReference type="Pfam" id="PF00005"/>
    </source>
</evidence>
<gene>
    <name evidence="6" type="ORF">S03H2_62898</name>
</gene>
<dbReference type="GO" id="GO:0005524">
    <property type="term" value="F:ATP binding"/>
    <property type="evidence" value="ECO:0007669"/>
    <property type="project" value="UniProtKB-KW"/>
</dbReference>
<evidence type="ECO:0000256" key="2">
    <source>
        <dbReference type="ARBA" id="ARBA00022448"/>
    </source>
</evidence>
<dbReference type="InterPro" id="IPR027417">
    <property type="entry name" value="P-loop_NTPase"/>
</dbReference>
<dbReference type="EMBL" id="BARU01040708">
    <property type="protein sequence ID" value="GAH80562.1"/>
    <property type="molecule type" value="Genomic_DNA"/>
</dbReference>
<sequence length="55" mass="5865">MLAAEVNHIVKSYADKAVVNDLSFSVAQGEIFGLIGPNGAGKTTTIRMMMDIIKP</sequence>
<dbReference type="Pfam" id="PF00005">
    <property type="entry name" value="ABC_tran"/>
    <property type="match status" value="1"/>
</dbReference>
<evidence type="ECO:0000256" key="4">
    <source>
        <dbReference type="ARBA" id="ARBA00022840"/>
    </source>
</evidence>
<feature type="domain" description="ABC transporter" evidence="5">
    <location>
        <begin position="19"/>
        <end position="55"/>
    </location>
</feature>
<feature type="non-terminal residue" evidence="6">
    <location>
        <position position="55"/>
    </location>
</feature>
<dbReference type="AlphaFoldDB" id="X1IFT3"/>